<keyword evidence="4 7" id="KW-0812">Transmembrane</keyword>
<gene>
    <name evidence="9" type="ORF">L0P57_07300</name>
</gene>
<dbReference type="Proteomes" id="UP001298681">
    <property type="component" value="Unassembled WGS sequence"/>
</dbReference>
<comment type="subcellular location">
    <subcellularLocation>
        <location evidence="1 7">Cell membrane</location>
        <topology evidence="1 7">Multi-pass membrane protein</topology>
    </subcellularLocation>
</comment>
<name>A0ABS9MIV9_9FIRM</name>
<dbReference type="InterPro" id="IPR045621">
    <property type="entry name" value="BPD_transp_1_N"/>
</dbReference>
<protein>
    <submittedName>
        <fullName evidence="9">ABC transporter permease</fullName>
    </submittedName>
</protein>
<dbReference type="PANTHER" id="PTHR43163:SF6">
    <property type="entry name" value="DIPEPTIDE TRANSPORT SYSTEM PERMEASE PROTEIN DPPB-RELATED"/>
    <property type="match status" value="1"/>
</dbReference>
<reference evidence="9 10" key="1">
    <citation type="submission" date="2022-01" db="EMBL/GenBank/DDBJ databases">
        <title>Collection of gut derived symbiotic bacterial strains cultured from healthy donors.</title>
        <authorList>
            <person name="Lin H."/>
            <person name="Kohout C."/>
            <person name="Waligurski E."/>
            <person name="Pamer E.G."/>
        </authorList>
    </citation>
    <scope>NUCLEOTIDE SEQUENCE [LARGE SCALE GENOMIC DNA]</scope>
    <source>
        <strain evidence="9 10">DFI.7.58</strain>
    </source>
</reference>
<dbReference type="Gene3D" id="1.10.3720.10">
    <property type="entry name" value="MetI-like"/>
    <property type="match status" value="1"/>
</dbReference>
<keyword evidence="3" id="KW-1003">Cell membrane</keyword>
<feature type="transmembrane region" description="Helical" evidence="7">
    <location>
        <begin position="100"/>
        <end position="118"/>
    </location>
</feature>
<feature type="domain" description="ABC transmembrane type-1" evidence="8">
    <location>
        <begin position="94"/>
        <end position="295"/>
    </location>
</feature>
<dbReference type="RefSeq" id="WP_237966725.1">
    <property type="nucleotide sequence ID" value="NZ_JAKNHQ010000008.1"/>
</dbReference>
<dbReference type="InterPro" id="IPR035906">
    <property type="entry name" value="MetI-like_sf"/>
</dbReference>
<evidence type="ECO:0000256" key="1">
    <source>
        <dbReference type="ARBA" id="ARBA00004651"/>
    </source>
</evidence>
<dbReference type="CDD" id="cd06261">
    <property type="entry name" value="TM_PBP2"/>
    <property type="match status" value="1"/>
</dbReference>
<evidence type="ECO:0000313" key="10">
    <source>
        <dbReference type="Proteomes" id="UP001298681"/>
    </source>
</evidence>
<evidence type="ECO:0000256" key="3">
    <source>
        <dbReference type="ARBA" id="ARBA00022475"/>
    </source>
</evidence>
<dbReference type="Pfam" id="PF00528">
    <property type="entry name" value="BPD_transp_1"/>
    <property type="match status" value="1"/>
</dbReference>
<dbReference type="EMBL" id="JAKNHQ010000008">
    <property type="protein sequence ID" value="MCG4610738.1"/>
    <property type="molecule type" value="Genomic_DNA"/>
</dbReference>
<feature type="transmembrane region" description="Helical" evidence="7">
    <location>
        <begin position="278"/>
        <end position="298"/>
    </location>
</feature>
<dbReference type="Pfam" id="PF19300">
    <property type="entry name" value="BPD_transp_1_N"/>
    <property type="match status" value="1"/>
</dbReference>
<evidence type="ECO:0000259" key="8">
    <source>
        <dbReference type="PROSITE" id="PS50928"/>
    </source>
</evidence>
<keyword evidence="5 7" id="KW-1133">Transmembrane helix</keyword>
<evidence type="ECO:0000256" key="2">
    <source>
        <dbReference type="ARBA" id="ARBA00022448"/>
    </source>
</evidence>
<accession>A0ABS9MIV9</accession>
<evidence type="ECO:0000256" key="4">
    <source>
        <dbReference type="ARBA" id="ARBA00022692"/>
    </source>
</evidence>
<keyword evidence="10" id="KW-1185">Reference proteome</keyword>
<dbReference type="SUPFAM" id="SSF161098">
    <property type="entry name" value="MetI-like"/>
    <property type="match status" value="1"/>
</dbReference>
<feature type="transmembrane region" description="Helical" evidence="7">
    <location>
        <begin position="170"/>
        <end position="187"/>
    </location>
</feature>
<dbReference type="PROSITE" id="PS50928">
    <property type="entry name" value="ABC_TM1"/>
    <property type="match status" value="1"/>
</dbReference>
<dbReference type="InterPro" id="IPR000515">
    <property type="entry name" value="MetI-like"/>
</dbReference>
<dbReference type="PANTHER" id="PTHR43163">
    <property type="entry name" value="DIPEPTIDE TRANSPORT SYSTEM PERMEASE PROTEIN DPPB-RELATED"/>
    <property type="match status" value="1"/>
</dbReference>
<evidence type="ECO:0000256" key="6">
    <source>
        <dbReference type="ARBA" id="ARBA00023136"/>
    </source>
</evidence>
<feature type="transmembrane region" description="Helical" evidence="7">
    <location>
        <begin position="130"/>
        <end position="150"/>
    </location>
</feature>
<comment type="caution">
    <text evidence="9">The sequence shown here is derived from an EMBL/GenBank/DDBJ whole genome shotgun (WGS) entry which is preliminary data.</text>
</comment>
<comment type="similarity">
    <text evidence="7">Belongs to the binding-protein-dependent transport system permease family.</text>
</comment>
<evidence type="ECO:0000256" key="5">
    <source>
        <dbReference type="ARBA" id="ARBA00022989"/>
    </source>
</evidence>
<evidence type="ECO:0000256" key="7">
    <source>
        <dbReference type="RuleBase" id="RU363032"/>
    </source>
</evidence>
<feature type="transmembrane region" description="Helical" evidence="7">
    <location>
        <begin position="226"/>
        <end position="248"/>
    </location>
</feature>
<sequence length="305" mass="33490">MAKYVCKRVGYAILTIFLISVITFTVMNLIPGGPFLSEKAVTPATQAALEAKYGLDVPKPQQYLNYMNGLLHGDFGESLKQKGRTANDIIFSTFPVSARLGGISILVALVAGVGLGSVAAMCRGKWGDQLIMVVSTLGIAVPSFVVATALMKIFGVELKWLPTMGLSTPLHYILPVFTLAFYPMAYITRLMRSSMLDALNQDYIRTARAKGVSKFKMLFKHALRNAILPIITYAGPLLAFTLSGSFVVEKIFNIPGLGREFINCITGRDYPMVMSTTIFLATFLVLMNVIVDILYKIVDPRIKLR</sequence>
<keyword evidence="2 7" id="KW-0813">Transport</keyword>
<evidence type="ECO:0000313" key="9">
    <source>
        <dbReference type="EMBL" id="MCG4610738.1"/>
    </source>
</evidence>
<proteinExistence type="inferred from homology"/>
<feature type="transmembrane region" description="Helical" evidence="7">
    <location>
        <begin position="9"/>
        <end position="30"/>
    </location>
</feature>
<keyword evidence="6 7" id="KW-0472">Membrane</keyword>
<organism evidence="9 10">
    <name type="scientific">Anaeromassilibacillus senegalensis</name>
    <dbReference type="NCBI Taxonomy" id="1673717"/>
    <lineage>
        <taxon>Bacteria</taxon>
        <taxon>Bacillati</taxon>
        <taxon>Bacillota</taxon>
        <taxon>Clostridia</taxon>
        <taxon>Eubacteriales</taxon>
        <taxon>Acutalibacteraceae</taxon>
        <taxon>Anaeromassilibacillus</taxon>
    </lineage>
</organism>